<evidence type="ECO:0000256" key="1">
    <source>
        <dbReference type="ARBA" id="ARBA00002197"/>
    </source>
</evidence>
<evidence type="ECO:0000256" key="2">
    <source>
        <dbReference type="ARBA" id="ARBA00005049"/>
    </source>
</evidence>
<evidence type="ECO:0000256" key="10">
    <source>
        <dbReference type="NCBIfam" id="TIGR03160"/>
    </source>
</evidence>
<dbReference type="InterPro" id="IPR003200">
    <property type="entry name" value="Nict_dMeBzImd_PRibTrfase"/>
</dbReference>
<evidence type="ECO:0000313" key="12">
    <source>
        <dbReference type="Proteomes" id="UP000757890"/>
    </source>
</evidence>
<comment type="function">
    <text evidence="1">Catalyzes the synthesis of alpha-ribazole-5'-phosphate from nicotinate mononucleotide (NAMN) and 5,6-dimethylbenzimidazole (DMB).</text>
</comment>
<reference evidence="11" key="1">
    <citation type="submission" date="2020-04" db="EMBL/GenBank/DDBJ databases">
        <title>Deep metagenomics examines the oral microbiome during advanced dental caries in children, revealing novel taxa and co-occurrences with host molecules.</title>
        <authorList>
            <person name="Baker J.L."/>
            <person name="Morton J.T."/>
            <person name="Dinis M."/>
            <person name="Alvarez R."/>
            <person name="Tran N.C."/>
            <person name="Knight R."/>
            <person name="Edlund A."/>
        </authorList>
    </citation>
    <scope>NUCLEOTIDE SEQUENCE</scope>
    <source>
        <strain evidence="11">JCVI_32_bin.14</strain>
    </source>
</reference>
<protein>
    <recommendedName>
        <fullName evidence="5 10">Nicotinate-nucleotide--dimethylbenzimidazole phosphoribosyltransferase</fullName>
        <ecNumber evidence="4 10">2.4.2.21</ecNumber>
    </recommendedName>
</protein>
<dbReference type="PANTHER" id="PTHR43463:SF1">
    <property type="entry name" value="NICOTINATE-NUCLEOTIDE--DIMETHYLBENZIMIDAZOLE PHOSPHORIBOSYLTRANSFERASE"/>
    <property type="match status" value="1"/>
</dbReference>
<dbReference type="Pfam" id="PF02277">
    <property type="entry name" value="DBI_PRT"/>
    <property type="match status" value="1"/>
</dbReference>
<proteinExistence type="inferred from homology"/>
<keyword evidence="6" id="KW-0169">Cobalamin biosynthesis</keyword>
<evidence type="ECO:0000256" key="3">
    <source>
        <dbReference type="ARBA" id="ARBA00007110"/>
    </source>
</evidence>
<evidence type="ECO:0000313" key="11">
    <source>
        <dbReference type="EMBL" id="MBF1128777.1"/>
    </source>
</evidence>
<evidence type="ECO:0000256" key="6">
    <source>
        <dbReference type="ARBA" id="ARBA00022573"/>
    </source>
</evidence>
<dbReference type="RefSeq" id="WP_276638688.1">
    <property type="nucleotide sequence ID" value="NZ_JAXXEH010000015.1"/>
</dbReference>
<dbReference type="Gene3D" id="3.40.50.10210">
    <property type="match status" value="1"/>
</dbReference>
<dbReference type="NCBIfam" id="NF000996">
    <property type="entry name" value="PRK00105.1"/>
    <property type="match status" value="1"/>
</dbReference>
<dbReference type="Gene3D" id="1.10.1610.10">
    <property type="match status" value="1"/>
</dbReference>
<comment type="similarity">
    <text evidence="3">Belongs to the CobT family.</text>
</comment>
<comment type="catalytic activity">
    <reaction evidence="9">
        <text>5,6-dimethylbenzimidazole + nicotinate beta-D-ribonucleotide = alpha-ribazole 5'-phosphate + nicotinate + H(+)</text>
        <dbReference type="Rhea" id="RHEA:11196"/>
        <dbReference type="ChEBI" id="CHEBI:15378"/>
        <dbReference type="ChEBI" id="CHEBI:15890"/>
        <dbReference type="ChEBI" id="CHEBI:32544"/>
        <dbReference type="ChEBI" id="CHEBI:57502"/>
        <dbReference type="ChEBI" id="CHEBI:57918"/>
        <dbReference type="EC" id="2.4.2.21"/>
    </reaction>
</comment>
<comment type="caution">
    <text evidence="11">The sequence shown here is derived from an EMBL/GenBank/DDBJ whole genome shotgun (WGS) entry which is preliminary data.</text>
</comment>
<evidence type="ECO:0000256" key="8">
    <source>
        <dbReference type="ARBA" id="ARBA00022679"/>
    </source>
</evidence>
<dbReference type="NCBIfam" id="TIGR03160">
    <property type="entry name" value="cobT_DBIPRT"/>
    <property type="match status" value="1"/>
</dbReference>
<dbReference type="EC" id="2.4.2.21" evidence="4 10"/>
<accession>A0A930FQJ6</accession>
<dbReference type="EMBL" id="JABZMK010000003">
    <property type="protein sequence ID" value="MBF1128777.1"/>
    <property type="molecule type" value="Genomic_DNA"/>
</dbReference>
<comment type="pathway">
    <text evidence="2">Nucleoside biosynthesis; alpha-ribazole biosynthesis; alpha-ribazole from 5,6-dimethylbenzimidazole: step 1/2.</text>
</comment>
<gene>
    <name evidence="11" type="primary">cobT</name>
    <name evidence="11" type="ORF">HXL70_01855</name>
</gene>
<dbReference type="GO" id="GO:0009236">
    <property type="term" value="P:cobalamin biosynthetic process"/>
    <property type="evidence" value="ECO:0007669"/>
    <property type="project" value="UniProtKB-UniRule"/>
</dbReference>
<evidence type="ECO:0000256" key="4">
    <source>
        <dbReference type="ARBA" id="ARBA00011991"/>
    </source>
</evidence>
<dbReference type="AlphaFoldDB" id="A0A930FQJ6"/>
<dbReference type="PANTHER" id="PTHR43463">
    <property type="entry name" value="NICOTINATE-NUCLEOTIDE--DIMETHYLBENZIMIDAZOLE PHOSPHORIBOSYLTRANSFERASE"/>
    <property type="match status" value="1"/>
</dbReference>
<keyword evidence="7 11" id="KW-0328">Glycosyltransferase</keyword>
<evidence type="ECO:0000256" key="7">
    <source>
        <dbReference type="ARBA" id="ARBA00022676"/>
    </source>
</evidence>
<dbReference type="SUPFAM" id="SSF52733">
    <property type="entry name" value="Nicotinate mononucleotide:5,6-dimethylbenzimidazole phosphoribosyltransferase (CobT)"/>
    <property type="match status" value="1"/>
</dbReference>
<dbReference type="InterPro" id="IPR023195">
    <property type="entry name" value="Nict_dMeBzImd_PRibTrfase_N"/>
</dbReference>
<dbReference type="CDD" id="cd02439">
    <property type="entry name" value="DMB-PRT_CobT"/>
    <property type="match status" value="1"/>
</dbReference>
<sequence>MGLLDETIGRIHPLDREAVYKAQKHWDDLYVGVGDLGKLEEMVVQYAGVTGEVLPEIPKCCMVVACADHGVYRQKVSAYPQSTTVGMVKSYVDVKGASANALAHYCGAHMVVVDMGINADMSDVPGLLHRKIAFGTKDITEGAAMSRAEAIHAIEAGIEIAENKIKEGYRVFTVGEMGIANTTASACILGAFNRWNAVEVTGRGTNISDARLLHKIEMVQKALDVNQPDPADGLDVLSKVGGFEFGCMTGVMLGAAANRCLTIIDGFNSTASAFIAKALSEESVQYLMASHLSLEQAHRKSLKAIGLTEYIDLDIRLGEAVGASIQKKILDMALAVYKDGADKRTGVAE</sequence>
<dbReference type="InterPro" id="IPR036087">
    <property type="entry name" value="Nict_dMeBzImd_PRibTrfase_sf"/>
</dbReference>
<evidence type="ECO:0000256" key="9">
    <source>
        <dbReference type="ARBA" id="ARBA00047340"/>
    </source>
</evidence>
<dbReference type="Proteomes" id="UP000757890">
    <property type="component" value="Unassembled WGS sequence"/>
</dbReference>
<dbReference type="FunFam" id="3.40.50.10210:FF:000001">
    <property type="entry name" value="Nicotinate-nucleotide--dimethylbenzimidazole phosphoribosyltransferase"/>
    <property type="match status" value="1"/>
</dbReference>
<organism evidence="11 12">
    <name type="scientific">Dialister invisus</name>
    <dbReference type="NCBI Taxonomy" id="218538"/>
    <lineage>
        <taxon>Bacteria</taxon>
        <taxon>Bacillati</taxon>
        <taxon>Bacillota</taxon>
        <taxon>Negativicutes</taxon>
        <taxon>Veillonellales</taxon>
        <taxon>Veillonellaceae</taxon>
        <taxon>Dialister</taxon>
    </lineage>
</organism>
<name>A0A930FQJ6_9FIRM</name>
<dbReference type="InterPro" id="IPR017846">
    <property type="entry name" value="Nict_dMeBzImd_PRibTrfase_bact"/>
</dbReference>
<keyword evidence="8 11" id="KW-0808">Transferase</keyword>
<evidence type="ECO:0000256" key="5">
    <source>
        <dbReference type="ARBA" id="ARBA00015486"/>
    </source>
</evidence>
<dbReference type="GO" id="GO:0008939">
    <property type="term" value="F:nicotinate-nucleotide-dimethylbenzimidazole phosphoribosyltransferase activity"/>
    <property type="evidence" value="ECO:0007669"/>
    <property type="project" value="UniProtKB-UniRule"/>
</dbReference>